<organism evidence="1">
    <name type="scientific">Woronichinia naegeliana WA131</name>
    <dbReference type="NCBI Taxonomy" id="2824559"/>
    <lineage>
        <taxon>Bacteria</taxon>
        <taxon>Bacillati</taxon>
        <taxon>Cyanobacteriota</taxon>
        <taxon>Cyanophyceae</taxon>
        <taxon>Synechococcales</taxon>
        <taxon>Coelosphaeriaceae</taxon>
        <taxon>Woronichinia</taxon>
    </lineage>
</organism>
<proteinExistence type="predicted"/>
<dbReference type="KEGG" id="wna:KA717_10725"/>
<dbReference type="EMBL" id="CP073041">
    <property type="protein sequence ID" value="UXE63094.1"/>
    <property type="molecule type" value="Genomic_DNA"/>
</dbReference>
<dbReference type="AlphaFoldDB" id="A0A977L066"/>
<reference evidence="1" key="1">
    <citation type="submission" date="2021-04" db="EMBL/GenBank/DDBJ databases">
        <title>Genome sequence of Woronichinia naegeliana from Washington state freshwater lake bloom.</title>
        <authorList>
            <person name="Dreher T.W."/>
        </authorList>
    </citation>
    <scope>NUCLEOTIDE SEQUENCE</scope>
    <source>
        <strain evidence="1">WA131</strain>
    </source>
</reference>
<evidence type="ECO:0000313" key="1">
    <source>
        <dbReference type="EMBL" id="UXE63094.1"/>
    </source>
</evidence>
<accession>A0A977L066</accession>
<dbReference type="Proteomes" id="UP001065613">
    <property type="component" value="Chromosome"/>
</dbReference>
<gene>
    <name evidence="1" type="ORF">KA717_10725</name>
</gene>
<protein>
    <submittedName>
        <fullName evidence="1">Uncharacterized protein</fullName>
    </submittedName>
</protein>
<sequence>MTIEYINRRGKKHYLHEGQTKTGKPKYYFSQKNEGNLAEIIPDGYEIYEMPSNAHVLLRKVLRQLITSEEIALVKKGIEKYTKMTEKREFLLDVKEKYLVVYLCDQNLENLINNLAESGRLSRKKSAEIVLQEATYSGMMRFTLKDQESRDFWLERWYFRGLVDGWIELDYDDLPTLVKKYVKHLNQVSFLDLFLGS</sequence>
<name>A0A977L066_9CYAN</name>